<dbReference type="PANTHER" id="PTHR36698:SF2">
    <property type="entry name" value="MCE_MLAD DOMAIN-CONTAINING PROTEIN"/>
    <property type="match status" value="1"/>
</dbReference>
<dbReference type="KEGG" id="fiy:BN1229_v1_3942"/>
<gene>
    <name evidence="4" type="ORF">YBN1229_v1_3942</name>
</gene>
<proteinExistence type="predicted"/>
<evidence type="ECO:0000259" key="3">
    <source>
        <dbReference type="Pfam" id="PF03886"/>
    </source>
</evidence>
<dbReference type="AlphaFoldDB" id="A0A0D6JKL4"/>
<keyword evidence="1" id="KW-0472">Membrane</keyword>
<feature type="domain" description="Mce/MlaD" evidence="2">
    <location>
        <begin position="39"/>
        <end position="116"/>
    </location>
</feature>
<evidence type="ECO:0000259" key="2">
    <source>
        <dbReference type="Pfam" id="PF02470"/>
    </source>
</evidence>
<dbReference type="KEGG" id="fil:BN1229_v1_3955"/>
<dbReference type="RefSeq" id="WP_046479535.1">
    <property type="nucleotide sequence ID" value="NZ_LN829118.1"/>
</dbReference>
<keyword evidence="1" id="KW-0812">Transmembrane</keyword>
<dbReference type="Proteomes" id="UP000033187">
    <property type="component" value="Chromosome 1"/>
</dbReference>
<dbReference type="SUPFAM" id="SSF159594">
    <property type="entry name" value="XCC0632-like"/>
    <property type="match status" value="1"/>
</dbReference>
<evidence type="ECO:0000256" key="1">
    <source>
        <dbReference type="SAM" id="Phobius"/>
    </source>
</evidence>
<evidence type="ECO:0000313" key="4">
    <source>
        <dbReference type="EMBL" id="CPR22509.1"/>
    </source>
</evidence>
<dbReference type="InterPro" id="IPR005586">
    <property type="entry name" value="ABC_trans_aux"/>
</dbReference>
<dbReference type="PANTHER" id="PTHR36698">
    <property type="entry name" value="BLL5892 PROTEIN"/>
    <property type="match status" value="1"/>
</dbReference>
<keyword evidence="1" id="KW-1133">Transmembrane helix</keyword>
<evidence type="ECO:0000313" key="5">
    <source>
        <dbReference type="Proteomes" id="UP000033187"/>
    </source>
</evidence>
<keyword evidence="5" id="KW-1185">Reference proteome</keyword>
<feature type="transmembrane region" description="Helical" evidence="1">
    <location>
        <begin position="7"/>
        <end position="28"/>
    </location>
</feature>
<accession>A0A0D6JKL4</accession>
<organism evidence="4 5">
    <name type="scientific">Candidatus Filomicrobium marinum</name>
    <dbReference type="NCBI Taxonomy" id="1608628"/>
    <lineage>
        <taxon>Bacteria</taxon>
        <taxon>Pseudomonadati</taxon>
        <taxon>Pseudomonadota</taxon>
        <taxon>Alphaproteobacteria</taxon>
        <taxon>Hyphomicrobiales</taxon>
        <taxon>Hyphomicrobiaceae</taxon>
        <taxon>Filomicrobium</taxon>
    </lineage>
</organism>
<dbReference type="Gene3D" id="3.40.50.10610">
    <property type="entry name" value="ABC-type transport auxiliary lipoprotein component"/>
    <property type="match status" value="1"/>
</dbReference>
<reference evidence="5" key="1">
    <citation type="submission" date="2015-02" db="EMBL/GenBank/DDBJ databases">
        <authorList>
            <person name="Chooi Y.-H."/>
        </authorList>
    </citation>
    <scope>NUCLEOTIDE SEQUENCE [LARGE SCALE GENOMIC DNA]</scope>
    <source>
        <strain evidence="5">strain Y</strain>
    </source>
</reference>
<dbReference type="Pfam" id="PF03886">
    <property type="entry name" value="ABC_trans_aux"/>
    <property type="match status" value="1"/>
</dbReference>
<sequence>METRARYALIGLFALGVIIAGFGFVYWLQGAGGIRQRATYQIRFESPVSGLLVGSNVLFNGIRVGEVTSLDLDPKQPKQVMATIAVDPFTPVKRDTTVGIDFQGLTGAPVVALSGGSAEASVLTASDGKTPLLLAAPNVGETLTQSARDTLSNLDKILSDNSAPLHDAISNISTFSQALARNSDKVDGILAGLERMTGGTAGKPPVPVYSLTGVRDLPPCTQTIDKQLVVPDPSALMSLSNNKIPVKGALSDPHAFDNGELADAIPAIVQAKVIESLENTKCFRSVTRPIDALESDLQLVLDIRTFAILAGPDLKADVDISANLVSSDGKVLGSRVIHEMAGLTAPDASDAVAALDGAFGKALRVLIPWATGLARSAHANAEPLPSSKAGER</sequence>
<dbReference type="OrthoDB" id="9808689at2"/>
<dbReference type="Pfam" id="PF02470">
    <property type="entry name" value="MlaD"/>
    <property type="match status" value="1"/>
</dbReference>
<protein>
    <recommendedName>
        <fullName evidence="6">MCE family protein</fullName>
    </recommendedName>
</protein>
<dbReference type="EMBL" id="LN829119">
    <property type="protein sequence ID" value="CPR22509.1"/>
    <property type="molecule type" value="Genomic_DNA"/>
</dbReference>
<evidence type="ECO:0008006" key="6">
    <source>
        <dbReference type="Google" id="ProtNLM"/>
    </source>
</evidence>
<name>A0A0D6JKL4_9HYPH</name>
<feature type="domain" description="ABC-type transport auxiliary lipoprotein component" evidence="3">
    <location>
        <begin position="225"/>
        <end position="360"/>
    </location>
</feature>
<dbReference type="InterPro" id="IPR003399">
    <property type="entry name" value="Mce/MlaD"/>
</dbReference>